<evidence type="ECO:0000256" key="7">
    <source>
        <dbReference type="ARBA" id="ARBA00022670"/>
    </source>
</evidence>
<comment type="function">
    <text evidence="15">Degrades mitochondrial transit peptides after their cleavage in the intermembrane space or in the matrix, and presequence peptides; clearance of these peptides is required to keep the presequence processing machinery running. Preferentially cleaves the N-terminal side of paired basic amino acid residues. Also degrades other unstructured peptides. May function as an ATP-dependent peptidase as opposed to a metalloendopeptidase.</text>
</comment>
<dbReference type="GO" id="GO:0005758">
    <property type="term" value="C:mitochondrial intermembrane space"/>
    <property type="evidence" value="ECO:0007669"/>
    <property type="project" value="UniProtKB-SubCell"/>
</dbReference>
<evidence type="ECO:0000256" key="8">
    <source>
        <dbReference type="ARBA" id="ARBA00022723"/>
    </source>
</evidence>
<dbReference type="SMART" id="SM01264">
    <property type="entry name" value="M16C_associated"/>
    <property type="match status" value="1"/>
</dbReference>
<proteinExistence type="inferred from homology"/>
<keyword evidence="10" id="KW-0862">Zinc</keyword>
<name>A0A8J5QJ38_9ASCO</name>
<evidence type="ECO:0000256" key="4">
    <source>
        <dbReference type="ARBA" id="ARBA00007575"/>
    </source>
</evidence>
<keyword evidence="8" id="KW-0479">Metal-binding</keyword>
<keyword evidence="11" id="KW-0809">Transit peptide</keyword>
<evidence type="ECO:0000313" key="18">
    <source>
        <dbReference type="Proteomes" id="UP000694255"/>
    </source>
</evidence>
<dbReference type="EMBL" id="JAGSYN010000159">
    <property type="protein sequence ID" value="KAG7662904.1"/>
    <property type="molecule type" value="Genomic_DNA"/>
</dbReference>
<dbReference type="FunFam" id="3.30.830.10:FF:000011">
    <property type="entry name" value="Presequence protease, mitochondrial"/>
    <property type="match status" value="1"/>
</dbReference>
<dbReference type="Pfam" id="PF05193">
    <property type="entry name" value="Peptidase_M16_C"/>
    <property type="match status" value="1"/>
</dbReference>
<comment type="similarity">
    <text evidence="4">Belongs to the peptidase M16 family. PreP subfamily.</text>
</comment>
<keyword evidence="13" id="KW-0496">Mitochondrion</keyword>
<evidence type="ECO:0000256" key="14">
    <source>
        <dbReference type="ARBA" id="ARBA00034552"/>
    </source>
</evidence>
<feature type="domain" description="Peptidase M16C associated" evidence="16">
    <location>
        <begin position="510"/>
        <end position="762"/>
    </location>
</feature>
<dbReference type="Pfam" id="PF22516">
    <property type="entry name" value="PreP_C"/>
    <property type="match status" value="1"/>
</dbReference>
<evidence type="ECO:0000256" key="1">
    <source>
        <dbReference type="ARBA" id="ARBA00001947"/>
    </source>
</evidence>
<evidence type="ECO:0000313" key="17">
    <source>
        <dbReference type="EMBL" id="KAG7662904.1"/>
    </source>
</evidence>
<dbReference type="Proteomes" id="UP000694255">
    <property type="component" value="Unassembled WGS sequence"/>
</dbReference>
<gene>
    <name evidence="17" type="ORF">J8A68_003588</name>
</gene>
<evidence type="ECO:0000256" key="5">
    <source>
        <dbReference type="ARBA" id="ARBA00011853"/>
    </source>
</evidence>
<evidence type="ECO:0000256" key="12">
    <source>
        <dbReference type="ARBA" id="ARBA00023049"/>
    </source>
</evidence>
<evidence type="ECO:0000256" key="13">
    <source>
        <dbReference type="ARBA" id="ARBA00023128"/>
    </source>
</evidence>
<dbReference type="Pfam" id="PF08367">
    <property type="entry name" value="M16C_assoc"/>
    <property type="match status" value="1"/>
</dbReference>
<accession>A0A8J5QJ38</accession>
<evidence type="ECO:0000256" key="3">
    <source>
        <dbReference type="ARBA" id="ARBA00004569"/>
    </source>
</evidence>
<evidence type="ECO:0000256" key="11">
    <source>
        <dbReference type="ARBA" id="ARBA00022946"/>
    </source>
</evidence>
<dbReference type="AlphaFoldDB" id="A0A8J5QJ38"/>
<comment type="caution">
    <text evidence="17">The sequence shown here is derived from an EMBL/GenBank/DDBJ whole genome shotgun (WGS) entry which is preliminary data.</text>
</comment>
<reference evidence="17 18" key="1">
    <citation type="journal article" date="2021" name="DNA Res.">
        <title>Genome analysis of Candida subhashii reveals its hybrid nature and dual mitochondrial genome conformations.</title>
        <authorList>
            <person name="Mixao V."/>
            <person name="Hegedusova E."/>
            <person name="Saus E."/>
            <person name="Pryszcz L.P."/>
            <person name="Cillingova A."/>
            <person name="Nosek J."/>
            <person name="Gabaldon T."/>
        </authorList>
    </citation>
    <scope>NUCLEOTIDE SEQUENCE [LARGE SCALE GENOMIC DNA]</scope>
    <source>
        <strain evidence="17 18">CBS 10753</strain>
    </source>
</reference>
<dbReference type="InterPro" id="IPR007863">
    <property type="entry name" value="Peptidase_M16_C"/>
</dbReference>
<dbReference type="RefSeq" id="XP_049263137.1">
    <property type="nucleotide sequence ID" value="XM_049407459.1"/>
</dbReference>
<dbReference type="FunFam" id="3.30.830.10:FF:000013">
    <property type="entry name" value="Mitochondrial presequence protease"/>
    <property type="match status" value="1"/>
</dbReference>
<keyword evidence="9" id="KW-0378">Hydrolase</keyword>
<dbReference type="InterPro" id="IPR011765">
    <property type="entry name" value="Pept_M16_N"/>
</dbReference>
<protein>
    <recommendedName>
        <fullName evidence="6">Presequence protease, mitochondrial</fullName>
    </recommendedName>
    <alternativeName>
        <fullName evidence="14">Pitrilysin metalloproteinase</fullName>
    </alternativeName>
</protein>
<dbReference type="GO" id="GO:0004222">
    <property type="term" value="F:metalloendopeptidase activity"/>
    <property type="evidence" value="ECO:0007669"/>
    <property type="project" value="TreeGrafter"/>
</dbReference>
<dbReference type="GO" id="GO:0016485">
    <property type="term" value="P:protein processing"/>
    <property type="evidence" value="ECO:0007669"/>
    <property type="project" value="TreeGrafter"/>
</dbReference>
<dbReference type="GO" id="GO:0046872">
    <property type="term" value="F:metal ion binding"/>
    <property type="evidence" value="ECO:0007669"/>
    <property type="project" value="UniProtKB-KW"/>
</dbReference>
<keyword evidence="12" id="KW-0482">Metalloprotease</keyword>
<dbReference type="GO" id="GO:0005759">
    <property type="term" value="C:mitochondrial matrix"/>
    <property type="evidence" value="ECO:0007669"/>
    <property type="project" value="UniProtKB-SubCell"/>
</dbReference>
<comment type="subunit">
    <text evidence="5">Monomer and homodimer; homodimerization is induced by binding of the substrate.</text>
</comment>
<sequence>MLRSSTTLKSCRYNQLHRFFSKAATDASVLRKYPIGLTVHGFEIKQVQPIPEYSIVAVNLKHQKSGSEHLHVDATNDNNNVFSIAFKTNPPDHTGVPHILEHTTLCGSEKYPVRDPFFKMTNRSLSNFMNAMTGHDYTYYPFATTNAKDYENLMDVYLSSVFEPQLNYNDFLQEGWRLENEDVNDIDSKITFKGVVYNEMKGQYSSSEYYFYIKYMESIYPSLNNSGGDPISITKLSYEDLLEFHSKNYHPSNSKTFTYGNLPLDKHLLTLNQYFTRFGIRKPTVDVKYPIFEKTPTQTTFETTLPGPVDLTSGKDISSQYQASVTWRVGNPLGKDMPYVNFKWAILRALLFDGHNSPFYQELIESGFAEDFSPNSGLDATTALLSFTVGLNFLTKERVQQLESKVLEILNKKVIPELENPQSNYNDRIKAIVHQVELSFKEHKPNFGFGLLNSIVPTWLNGADAVKQLQIETILNQFKQDFAKDGLKIFKHLLEETLLNPSTQRFKFTMVPNENFSKELVAEEANRLQTQVDKLSPEDKENIYKRNLDLAKAQAEEQNEDVLPTLTMDDIPPGEQFPLNHTKVNNKILHERIVDTNGLVYAYALKSLGNLPIEMHKYLPLFCSCLTNLAGTTKTSITDLETQIQMRTGGISFDYSISSNPYDISDVGLNFYASGVALKENAQHIYNLWYEILSGTKFDVDDEVVLDKLFTLITKMGSNQISNISDRGHSYAMRASCAKLTPGGYIGDVTSGIGQVEFIMEMNSKLGSLGKDYLKSEILPVLKKIQEYLLKNDGEFRYRLVGDDEIIKENEKLLESFDEKISSSGKGMKSLITNSLAKLSFGSTDQDKEGLQRLLATMNSAPIKDGKTLLNLPFQVGHASLSKRGASYDSRDGAALQVLSQLYTFKHLHSKIRESNGAYGGGLTYDGLGGILSYYSYRDPNPVKSIDTFVESFPYGCQTNWGDKDLQEAKLRIFQSLDAPIKISSQGAGEFFQGISDELRQKRRENLLNVTSKDLHEVTRKYLIDNPTNVSTVLGDNEILKVGKDWEVKTLNSNLS</sequence>
<evidence type="ECO:0000256" key="15">
    <source>
        <dbReference type="ARBA" id="ARBA00045897"/>
    </source>
</evidence>
<evidence type="ECO:0000256" key="9">
    <source>
        <dbReference type="ARBA" id="ARBA00022801"/>
    </source>
</evidence>
<dbReference type="GeneID" id="73470388"/>
<keyword evidence="18" id="KW-1185">Reference proteome</keyword>
<dbReference type="OrthoDB" id="10250783at2759"/>
<evidence type="ECO:0000259" key="16">
    <source>
        <dbReference type="SMART" id="SM01264"/>
    </source>
</evidence>
<keyword evidence="7" id="KW-0645">Protease</keyword>
<dbReference type="PANTHER" id="PTHR43016:SF13">
    <property type="entry name" value="PRESEQUENCE PROTEASE, MITOCHONDRIAL"/>
    <property type="match status" value="1"/>
</dbReference>
<evidence type="ECO:0000256" key="6">
    <source>
        <dbReference type="ARBA" id="ARBA00020167"/>
    </source>
</evidence>
<comment type="subcellular location">
    <subcellularLocation>
        <location evidence="3">Mitochondrion intermembrane space</location>
    </subcellularLocation>
    <subcellularLocation>
        <location evidence="2">Mitochondrion matrix</location>
    </subcellularLocation>
</comment>
<comment type="cofactor">
    <cofactor evidence="1">
        <name>Zn(2+)</name>
        <dbReference type="ChEBI" id="CHEBI:29105"/>
    </cofactor>
</comment>
<dbReference type="InterPro" id="IPR013578">
    <property type="entry name" value="Peptidase_M16C_assoc"/>
</dbReference>
<evidence type="ECO:0000256" key="10">
    <source>
        <dbReference type="ARBA" id="ARBA00022833"/>
    </source>
</evidence>
<dbReference type="FunFam" id="3.30.830.10:FF:000009">
    <property type="entry name" value="Presequence protease, mitochondrial"/>
    <property type="match status" value="1"/>
</dbReference>
<dbReference type="Pfam" id="PF00675">
    <property type="entry name" value="Peptidase_M16"/>
    <property type="match status" value="1"/>
</dbReference>
<dbReference type="InterPro" id="IPR055130">
    <property type="entry name" value="PreP_C"/>
</dbReference>
<evidence type="ECO:0000256" key="2">
    <source>
        <dbReference type="ARBA" id="ARBA00004305"/>
    </source>
</evidence>
<dbReference type="PANTHER" id="PTHR43016">
    <property type="entry name" value="PRESEQUENCE PROTEASE"/>
    <property type="match status" value="1"/>
</dbReference>
<organism evidence="17 18">
    <name type="scientific">[Candida] subhashii</name>
    <dbReference type="NCBI Taxonomy" id="561895"/>
    <lineage>
        <taxon>Eukaryota</taxon>
        <taxon>Fungi</taxon>
        <taxon>Dikarya</taxon>
        <taxon>Ascomycota</taxon>
        <taxon>Saccharomycotina</taxon>
        <taxon>Pichiomycetes</taxon>
        <taxon>Debaryomycetaceae</taxon>
        <taxon>Spathaspora</taxon>
    </lineage>
</organism>